<accession>A0A837IQ14</accession>
<organism evidence="2 3">
    <name type="scientific">Candidatus Yanofskybacteria bacterium GW2011_GWC1_48_11</name>
    <dbReference type="NCBI Taxonomy" id="1619027"/>
    <lineage>
        <taxon>Bacteria</taxon>
        <taxon>Candidatus Yanofskyibacteriota</taxon>
    </lineage>
</organism>
<feature type="transmembrane region" description="Helical" evidence="1">
    <location>
        <begin position="403"/>
        <end position="426"/>
    </location>
</feature>
<dbReference type="AlphaFoldDB" id="A0A837IQ14"/>
<evidence type="ECO:0000313" key="3">
    <source>
        <dbReference type="Proteomes" id="UP000034462"/>
    </source>
</evidence>
<keyword evidence="1" id="KW-1133">Transmembrane helix</keyword>
<name>A0A837IQ14_9BACT</name>
<gene>
    <name evidence="2" type="ORF">UY25_C0002G0122</name>
</gene>
<sequence length="533" mass="62666">MIISQGVQKLIEKYDSWRKQFEFREEEEVISVDEVAARVASFYEKLREIVDWRGEHLLRKTAIERILKRRLAIQKVREDFAENFLAELVRGGHFPNNRISFDQVDEIQAIIQKYVFVAERFWERQQRNGKDSTDWLFSIAAVEIEETLSLPRREHALIELMTEDLENRTQLIARKQETERPLAEGEKKLQIYVAVQRALFKLDAVTIAYHILEKFYPDWKTPTEETLAYVGDHLEVLRQNIQKILAHPYRERFYQLAEKYDTPYLILHDILSDDSARFPELADNPPAFEEAIRHSYNGRHARLKRRIGRAALYSVLSVFITKVLIAFLIEIPVERYLQAGVNYLAIALSIAVPSFLMLGLVVTAQTSSQRNFERVMMEVIKIIQPRQRMEPYKIFPPRRKTGLVASIVYGFYLLSFLISFGVLIWGLQELQFSPFSIAIFLMFLSLVLFAGTKIRQQARELMVEPAREGFLYNLFDIFSLPMIQVGRWLSGQLVRYNVFLLALNFLIEVPFQMFVEFLEQWRGLLKEKKEEIH</sequence>
<evidence type="ECO:0000256" key="1">
    <source>
        <dbReference type="SAM" id="Phobius"/>
    </source>
</evidence>
<keyword evidence="1" id="KW-0472">Membrane</keyword>
<feature type="transmembrane region" description="Helical" evidence="1">
    <location>
        <begin position="496"/>
        <end position="518"/>
    </location>
</feature>
<keyword evidence="1" id="KW-0812">Transmembrane</keyword>
<reference evidence="2 3" key="1">
    <citation type="journal article" date="2015" name="Nature">
        <title>rRNA introns, odd ribosomes, and small enigmatic genomes across a large radiation of phyla.</title>
        <authorList>
            <person name="Brown C.T."/>
            <person name="Hug L.A."/>
            <person name="Thomas B.C."/>
            <person name="Sharon I."/>
            <person name="Castelle C.J."/>
            <person name="Singh A."/>
            <person name="Wilkins M.J."/>
            <person name="Williams K.H."/>
            <person name="Banfield J.F."/>
        </authorList>
    </citation>
    <scope>NUCLEOTIDE SEQUENCE [LARGE SCALE GENOMIC DNA]</scope>
</reference>
<dbReference type="Proteomes" id="UP000034462">
    <property type="component" value="Unassembled WGS sequence"/>
</dbReference>
<protein>
    <submittedName>
        <fullName evidence="2">Uncharacterized protein</fullName>
    </submittedName>
</protein>
<evidence type="ECO:0000313" key="2">
    <source>
        <dbReference type="EMBL" id="KKU93398.1"/>
    </source>
</evidence>
<feature type="transmembrane region" description="Helical" evidence="1">
    <location>
        <begin position="310"/>
        <end position="329"/>
    </location>
</feature>
<dbReference type="EMBL" id="LCPH01000002">
    <property type="protein sequence ID" value="KKU93398.1"/>
    <property type="molecule type" value="Genomic_DNA"/>
</dbReference>
<comment type="caution">
    <text evidence="2">The sequence shown here is derived from an EMBL/GenBank/DDBJ whole genome shotgun (WGS) entry which is preliminary data.</text>
</comment>
<proteinExistence type="predicted"/>
<feature type="transmembrane region" description="Helical" evidence="1">
    <location>
        <begin position="341"/>
        <end position="364"/>
    </location>
</feature>
<feature type="transmembrane region" description="Helical" evidence="1">
    <location>
        <begin position="432"/>
        <end position="450"/>
    </location>
</feature>